<dbReference type="RefSeq" id="WP_045890533.1">
    <property type="nucleotide sequence ID" value="NZ_CP043318.1"/>
</dbReference>
<gene>
    <name evidence="2" type="ORF">SG71_15125</name>
</gene>
<reference evidence="2 3" key="1">
    <citation type="submission" date="2015-02" db="EMBL/GenBank/DDBJ databases">
        <authorList>
            <person name="Adams M."/>
            <person name="Sutton G."/>
            <person name="Nelson K."/>
            <person name="Bonomo R."/>
            <person name="McCorrison J."/>
            <person name="Sanka R."/>
            <person name="Brinkac L."/>
            <person name="Nierman W."/>
        </authorList>
    </citation>
    <scope>NUCLEOTIDE SEQUENCE [LARGE SCALE GENOMIC DNA]</scope>
    <source>
        <strain evidence="2 3">CIDEIMsCOL9</strain>
    </source>
</reference>
<feature type="transmembrane region" description="Helical" evidence="1">
    <location>
        <begin position="42"/>
        <end position="62"/>
    </location>
</feature>
<dbReference type="PROSITE" id="PS51257">
    <property type="entry name" value="PROKAR_LIPOPROTEIN"/>
    <property type="match status" value="1"/>
</dbReference>
<sequence>MKKFIIYFIAYLLLLMSAMVFFTACGYYLLIFDWQQGGLRAMLHGLLLVGCIALAMCIYATGEKIKKCC</sequence>
<organism evidence="2 3">
    <name type="scientific">Enterobacter chengduensis</name>
    <dbReference type="NCBI Taxonomy" id="2494701"/>
    <lineage>
        <taxon>Bacteria</taxon>
        <taxon>Pseudomonadati</taxon>
        <taxon>Pseudomonadota</taxon>
        <taxon>Gammaproteobacteria</taxon>
        <taxon>Enterobacterales</taxon>
        <taxon>Enterobacteriaceae</taxon>
        <taxon>Enterobacter</taxon>
        <taxon>Enterobacter cloacae complex</taxon>
    </lineage>
</organism>
<dbReference type="AlphaFoldDB" id="A0AAW3HDG0"/>
<accession>A0AAW3HDG0</accession>
<dbReference type="EMBL" id="JZKT01000024">
    <property type="protein sequence ID" value="KJX34787.1"/>
    <property type="molecule type" value="Genomic_DNA"/>
</dbReference>
<dbReference type="Proteomes" id="UP000033354">
    <property type="component" value="Unassembled WGS sequence"/>
</dbReference>
<keyword evidence="1" id="KW-0472">Membrane</keyword>
<comment type="caution">
    <text evidence="2">The sequence shown here is derived from an EMBL/GenBank/DDBJ whole genome shotgun (WGS) entry which is preliminary data.</text>
</comment>
<name>A0AAW3HDG0_9ENTR</name>
<dbReference type="GeneID" id="63142820"/>
<keyword evidence="1" id="KW-1133">Transmembrane helix</keyword>
<feature type="transmembrane region" description="Helical" evidence="1">
    <location>
        <begin position="7"/>
        <end position="30"/>
    </location>
</feature>
<keyword evidence="3" id="KW-1185">Reference proteome</keyword>
<evidence type="ECO:0000256" key="1">
    <source>
        <dbReference type="SAM" id="Phobius"/>
    </source>
</evidence>
<protein>
    <submittedName>
        <fullName evidence="2">Uncharacterized protein</fullName>
    </submittedName>
</protein>
<evidence type="ECO:0000313" key="2">
    <source>
        <dbReference type="EMBL" id="KJX34787.1"/>
    </source>
</evidence>
<proteinExistence type="predicted"/>
<evidence type="ECO:0000313" key="3">
    <source>
        <dbReference type="Proteomes" id="UP000033354"/>
    </source>
</evidence>
<keyword evidence="1" id="KW-0812">Transmembrane</keyword>